<organism evidence="1 2">
    <name type="scientific">Callosobruchus maculatus</name>
    <name type="common">Southern cowpea weevil</name>
    <name type="synonym">Pulse bruchid</name>
    <dbReference type="NCBI Taxonomy" id="64391"/>
    <lineage>
        <taxon>Eukaryota</taxon>
        <taxon>Metazoa</taxon>
        <taxon>Ecdysozoa</taxon>
        <taxon>Arthropoda</taxon>
        <taxon>Hexapoda</taxon>
        <taxon>Insecta</taxon>
        <taxon>Pterygota</taxon>
        <taxon>Neoptera</taxon>
        <taxon>Endopterygota</taxon>
        <taxon>Coleoptera</taxon>
        <taxon>Polyphaga</taxon>
        <taxon>Cucujiformia</taxon>
        <taxon>Chrysomeloidea</taxon>
        <taxon>Chrysomelidae</taxon>
        <taxon>Bruchinae</taxon>
        <taxon>Bruchini</taxon>
        <taxon>Callosobruchus</taxon>
    </lineage>
</organism>
<sequence>MYISVTTGF</sequence>
<accession>A0A653DSA0</accession>
<protein>
    <submittedName>
        <fullName evidence="1">Uncharacterized protein</fullName>
    </submittedName>
</protein>
<name>A0A653DSA0_CALMS</name>
<gene>
    <name evidence="1" type="ORF">CALMAC_LOCUS20038</name>
</gene>
<dbReference type="EMBL" id="CAACVG010014411">
    <property type="protein sequence ID" value="VEN63116.1"/>
    <property type="molecule type" value="Genomic_DNA"/>
</dbReference>
<evidence type="ECO:0000313" key="1">
    <source>
        <dbReference type="EMBL" id="VEN63116.1"/>
    </source>
</evidence>
<reference evidence="1 2" key="1">
    <citation type="submission" date="2019-01" db="EMBL/GenBank/DDBJ databases">
        <authorList>
            <person name="Sayadi A."/>
        </authorList>
    </citation>
    <scope>NUCLEOTIDE SEQUENCE [LARGE SCALE GENOMIC DNA]</scope>
</reference>
<dbReference type="Proteomes" id="UP000410492">
    <property type="component" value="Unassembled WGS sequence"/>
</dbReference>
<proteinExistence type="predicted"/>
<keyword evidence="2" id="KW-1185">Reference proteome</keyword>
<evidence type="ECO:0000313" key="2">
    <source>
        <dbReference type="Proteomes" id="UP000410492"/>
    </source>
</evidence>